<accession>A0A2S6I182</accession>
<dbReference type="InterPro" id="IPR036291">
    <property type="entry name" value="NAD(P)-bd_dom_sf"/>
</dbReference>
<name>A0A2S6I182_9BACT</name>
<evidence type="ECO:0000313" key="9">
    <source>
        <dbReference type="Proteomes" id="UP000237662"/>
    </source>
</evidence>
<feature type="domain" description="Semialdehyde dehydrogenase NAD-binding" evidence="7">
    <location>
        <begin position="3"/>
        <end position="123"/>
    </location>
</feature>
<dbReference type="CDD" id="cd17895">
    <property type="entry name" value="AGPR_1_N"/>
    <property type="match status" value="1"/>
</dbReference>
<dbReference type="NCBIfam" id="TIGR01850">
    <property type="entry name" value="argC"/>
    <property type="match status" value="1"/>
</dbReference>
<feature type="active site" evidence="5 6">
    <location>
        <position position="131"/>
    </location>
</feature>
<dbReference type="GO" id="GO:0005737">
    <property type="term" value="C:cytoplasm"/>
    <property type="evidence" value="ECO:0007669"/>
    <property type="project" value="UniProtKB-SubCell"/>
</dbReference>
<evidence type="ECO:0000256" key="4">
    <source>
        <dbReference type="ARBA" id="ARBA00023002"/>
    </source>
</evidence>
<keyword evidence="9" id="KW-1185">Reference proteome</keyword>
<comment type="pathway">
    <text evidence="5">Amino-acid biosynthesis; L-arginine biosynthesis; N(2)-acetyl-L-ornithine from L-glutamate: step 3/4.</text>
</comment>
<dbReference type="SUPFAM" id="SSF51735">
    <property type="entry name" value="NAD(P)-binding Rossmann-fold domains"/>
    <property type="match status" value="1"/>
</dbReference>
<evidence type="ECO:0000256" key="6">
    <source>
        <dbReference type="PROSITE-ProRule" id="PRU10010"/>
    </source>
</evidence>
<dbReference type="GO" id="GO:0003942">
    <property type="term" value="F:N-acetyl-gamma-glutamyl-phosphate reductase activity"/>
    <property type="evidence" value="ECO:0007669"/>
    <property type="project" value="UniProtKB-UniRule"/>
</dbReference>
<keyword evidence="4 5" id="KW-0560">Oxidoreductase</keyword>
<keyword evidence="3 5" id="KW-0521">NADP</keyword>
<evidence type="ECO:0000256" key="5">
    <source>
        <dbReference type="HAMAP-Rule" id="MF_00150"/>
    </source>
</evidence>
<organism evidence="8 9">
    <name type="scientific">Neolewinella xylanilytica</name>
    <dbReference type="NCBI Taxonomy" id="1514080"/>
    <lineage>
        <taxon>Bacteria</taxon>
        <taxon>Pseudomonadati</taxon>
        <taxon>Bacteroidota</taxon>
        <taxon>Saprospiria</taxon>
        <taxon>Saprospirales</taxon>
        <taxon>Lewinellaceae</taxon>
        <taxon>Neolewinella</taxon>
    </lineage>
</organism>
<evidence type="ECO:0000259" key="7">
    <source>
        <dbReference type="SMART" id="SM00859"/>
    </source>
</evidence>
<keyword evidence="2 5" id="KW-0028">Amino-acid biosynthesis</keyword>
<dbReference type="SUPFAM" id="SSF55347">
    <property type="entry name" value="Glyceraldehyde-3-phosphate dehydrogenase-like, C-terminal domain"/>
    <property type="match status" value="1"/>
</dbReference>
<dbReference type="OrthoDB" id="9801289at2"/>
<dbReference type="InterPro" id="IPR023013">
    <property type="entry name" value="AGPR_AS"/>
</dbReference>
<dbReference type="GO" id="GO:0051287">
    <property type="term" value="F:NAD binding"/>
    <property type="evidence" value="ECO:0007669"/>
    <property type="project" value="InterPro"/>
</dbReference>
<comment type="catalytic activity">
    <reaction evidence="5">
        <text>N-acetyl-L-glutamate 5-semialdehyde + phosphate + NADP(+) = N-acetyl-L-glutamyl 5-phosphate + NADPH + H(+)</text>
        <dbReference type="Rhea" id="RHEA:21588"/>
        <dbReference type="ChEBI" id="CHEBI:15378"/>
        <dbReference type="ChEBI" id="CHEBI:29123"/>
        <dbReference type="ChEBI" id="CHEBI:43474"/>
        <dbReference type="ChEBI" id="CHEBI:57783"/>
        <dbReference type="ChEBI" id="CHEBI:57936"/>
        <dbReference type="ChEBI" id="CHEBI:58349"/>
        <dbReference type="EC" id="1.2.1.38"/>
    </reaction>
</comment>
<dbReference type="GO" id="GO:0006526">
    <property type="term" value="P:L-arginine biosynthetic process"/>
    <property type="evidence" value="ECO:0007669"/>
    <property type="project" value="UniProtKB-UniRule"/>
</dbReference>
<reference evidence="8 9" key="1">
    <citation type="submission" date="2018-02" db="EMBL/GenBank/DDBJ databases">
        <title>Genomic Encyclopedia of Archaeal and Bacterial Type Strains, Phase II (KMG-II): from individual species to whole genera.</title>
        <authorList>
            <person name="Goeker M."/>
        </authorList>
    </citation>
    <scope>NUCLEOTIDE SEQUENCE [LARGE SCALE GENOMIC DNA]</scope>
    <source>
        <strain evidence="8 9">DSM 29526</strain>
    </source>
</reference>
<dbReference type="EMBL" id="PTJC01000007">
    <property type="protein sequence ID" value="PPK84728.1"/>
    <property type="molecule type" value="Genomic_DNA"/>
</dbReference>
<dbReference type="AlphaFoldDB" id="A0A2S6I182"/>
<dbReference type="Pfam" id="PF22698">
    <property type="entry name" value="Semialdhyde_dhC_1"/>
    <property type="match status" value="1"/>
</dbReference>
<comment type="function">
    <text evidence="5">Catalyzes the NADPH-dependent reduction of N-acetyl-5-glutamyl phosphate to yield N-acetyl-L-glutamate 5-semialdehyde.</text>
</comment>
<proteinExistence type="inferred from homology"/>
<dbReference type="InterPro" id="IPR058924">
    <property type="entry name" value="AGPR_dimerisation_dom"/>
</dbReference>
<dbReference type="HAMAP" id="MF_00150">
    <property type="entry name" value="ArgC_type1"/>
    <property type="match status" value="1"/>
</dbReference>
<keyword evidence="5" id="KW-0963">Cytoplasm</keyword>
<dbReference type="Proteomes" id="UP000237662">
    <property type="component" value="Unassembled WGS sequence"/>
</dbReference>
<dbReference type="Pfam" id="PF01118">
    <property type="entry name" value="Semialdhyde_dh"/>
    <property type="match status" value="1"/>
</dbReference>
<protein>
    <recommendedName>
        <fullName evidence="5">N-acetyl-gamma-glutamyl-phosphate reductase</fullName>
        <shortName evidence="5">AGPR</shortName>
        <ecNumber evidence="5">1.2.1.38</ecNumber>
    </recommendedName>
    <alternativeName>
        <fullName evidence="5">N-acetyl-glutamate semialdehyde dehydrogenase</fullName>
        <shortName evidence="5">NAGSA dehydrogenase</shortName>
    </alternativeName>
</protein>
<dbReference type="InterPro" id="IPR000706">
    <property type="entry name" value="AGPR_type-1"/>
</dbReference>
<evidence type="ECO:0000256" key="2">
    <source>
        <dbReference type="ARBA" id="ARBA00022605"/>
    </source>
</evidence>
<dbReference type="InterPro" id="IPR000534">
    <property type="entry name" value="Semialdehyde_DH_NAD-bd"/>
</dbReference>
<dbReference type="InterPro" id="IPR050085">
    <property type="entry name" value="AGPR"/>
</dbReference>
<evidence type="ECO:0000256" key="3">
    <source>
        <dbReference type="ARBA" id="ARBA00022857"/>
    </source>
</evidence>
<dbReference type="SMART" id="SM00859">
    <property type="entry name" value="Semialdhyde_dh"/>
    <property type="match status" value="1"/>
</dbReference>
<comment type="subcellular location">
    <subcellularLocation>
        <location evidence="5">Cytoplasm</location>
    </subcellularLocation>
</comment>
<dbReference type="PROSITE" id="PS01224">
    <property type="entry name" value="ARGC"/>
    <property type="match status" value="1"/>
</dbReference>
<dbReference type="EC" id="1.2.1.38" evidence="5"/>
<gene>
    <name evidence="5" type="primary">argC</name>
    <name evidence="8" type="ORF">CLV84_3891</name>
</gene>
<dbReference type="UniPathway" id="UPA00068">
    <property type="reaction ID" value="UER00108"/>
</dbReference>
<comment type="caution">
    <text evidence="8">The sequence shown here is derived from an EMBL/GenBank/DDBJ whole genome shotgun (WGS) entry which is preliminary data.</text>
</comment>
<sequence>MKRIGIIGGGGYTAGELLRILVHHPEVEIAFVESGSQSGKAITEVHSDLVGETELTFTGSAGTALGDVDAIFLCMGHGKSRGWVEAHRPRQSQLVVDLSTDYRIDESWVYGLPEINREAITTAKRIANPGCFATAIQLALLPLAAAGLAEGEVHVNGITGSTGAGQSPSPTTHFSWRNANVSVYKPFGHQHLAEIGRSAGQVGRTATENIHFLPVRGPFARGILVTCYLDTDRSETELRQIFRDFYHGAAFTHVTDDTINLKQVVNTNKGLVQVEKHGDKVLVTSAIDNLLKGASGQAVQNMNLALGLPEDLGLRLKASMF</sequence>
<dbReference type="GO" id="GO:0070401">
    <property type="term" value="F:NADP+ binding"/>
    <property type="evidence" value="ECO:0007669"/>
    <property type="project" value="InterPro"/>
</dbReference>
<dbReference type="PANTHER" id="PTHR32338">
    <property type="entry name" value="N-ACETYL-GAMMA-GLUTAMYL-PHOSPHATE REDUCTASE, CHLOROPLASTIC-RELATED-RELATED"/>
    <property type="match status" value="1"/>
</dbReference>
<comment type="similarity">
    <text evidence="5">Belongs to the NAGSA dehydrogenase family. Type 1 subfamily.</text>
</comment>
<dbReference type="Gene3D" id="3.40.50.720">
    <property type="entry name" value="NAD(P)-binding Rossmann-like Domain"/>
    <property type="match status" value="1"/>
</dbReference>
<evidence type="ECO:0000256" key="1">
    <source>
        <dbReference type="ARBA" id="ARBA00022571"/>
    </source>
</evidence>
<dbReference type="Gene3D" id="3.30.360.10">
    <property type="entry name" value="Dihydrodipicolinate Reductase, domain 2"/>
    <property type="match status" value="1"/>
</dbReference>
<dbReference type="RefSeq" id="WP_104421446.1">
    <property type="nucleotide sequence ID" value="NZ_PTJC01000007.1"/>
</dbReference>
<keyword evidence="1 5" id="KW-0055">Arginine biosynthesis</keyword>
<evidence type="ECO:0000313" key="8">
    <source>
        <dbReference type="EMBL" id="PPK84728.1"/>
    </source>
</evidence>
<dbReference type="PANTHER" id="PTHR32338:SF10">
    <property type="entry name" value="N-ACETYL-GAMMA-GLUTAMYL-PHOSPHATE REDUCTASE, CHLOROPLASTIC-RELATED"/>
    <property type="match status" value="1"/>
</dbReference>